<gene>
    <name evidence="3" type="ORF">LX83_004048</name>
</gene>
<dbReference type="PANTHER" id="PTHR42976">
    <property type="entry name" value="BIFUNCTIONAL CHITINASE/LYSOZYME-RELATED"/>
    <property type="match status" value="1"/>
</dbReference>
<dbReference type="SUPFAM" id="SSF51445">
    <property type="entry name" value="(Trans)glycosidases"/>
    <property type="match status" value="1"/>
</dbReference>
<sequence>MTTLRRSISSLVSAAALALGLTGFAQATPPVNAAAVDPVIASPYLYLGWGSPPSPATVMSATGIKAFTMAFILSDGTCNPKWDGTRALTGGTDAATINAIRAAGGDVIVSFGGWAGNKLGEKCASASALAAAYQKVIDAYQLRAIDVDIENTEFTNPAAQDRVLGALKIIKQNNPGVRTVLTMGTTTSGPDSTGQRLIRQGAALGANVDVWSIMPFDFSNGGDMAAHTTSAAEGLKARLKSAFGLSDDAAYRRMGISSMNGNTDNAGEVVTLANFTTIRAYAQQHHLARLTFWSTNRDRQCGSGTSPDACSGITQQSWAFTKVNAGFTG</sequence>
<dbReference type="EMBL" id="JAMTCK010000009">
    <property type="protein sequence ID" value="MCP2167175.1"/>
    <property type="molecule type" value="Genomic_DNA"/>
</dbReference>
<dbReference type="PROSITE" id="PS51910">
    <property type="entry name" value="GH18_2"/>
    <property type="match status" value="1"/>
</dbReference>
<dbReference type="RefSeq" id="WP_253773793.1">
    <property type="nucleotide sequence ID" value="NZ_JAMTCK010000009.1"/>
</dbReference>
<protein>
    <submittedName>
        <fullName evidence="3">Glycosyl hydrolases family 18</fullName>
    </submittedName>
</protein>
<dbReference type="InterPro" id="IPR001223">
    <property type="entry name" value="Glyco_hydro18_cat"/>
</dbReference>
<evidence type="ECO:0000259" key="2">
    <source>
        <dbReference type="PROSITE" id="PS51910"/>
    </source>
</evidence>
<keyword evidence="1" id="KW-0732">Signal</keyword>
<keyword evidence="3" id="KW-0378">Hydrolase</keyword>
<proteinExistence type="predicted"/>
<dbReference type="InterPro" id="IPR052750">
    <property type="entry name" value="GH18_Chitinase"/>
</dbReference>
<dbReference type="CDD" id="cd06543">
    <property type="entry name" value="GH18_PF-ChiA-like"/>
    <property type="match status" value="1"/>
</dbReference>
<dbReference type="Proteomes" id="UP001206128">
    <property type="component" value="Unassembled WGS sequence"/>
</dbReference>
<dbReference type="GO" id="GO:0005975">
    <property type="term" value="P:carbohydrate metabolic process"/>
    <property type="evidence" value="ECO:0007669"/>
    <property type="project" value="InterPro"/>
</dbReference>
<name>A0AAE3GH02_9PSEU</name>
<reference evidence="3" key="1">
    <citation type="submission" date="2022-06" db="EMBL/GenBank/DDBJ databases">
        <title>Genomic Encyclopedia of Archaeal and Bacterial Type Strains, Phase II (KMG-II): from individual species to whole genera.</title>
        <authorList>
            <person name="Goeker M."/>
        </authorList>
    </citation>
    <scope>NUCLEOTIDE SEQUENCE</scope>
    <source>
        <strain evidence="3">DSM 43935</strain>
    </source>
</reference>
<dbReference type="Gene3D" id="3.20.20.80">
    <property type="entry name" value="Glycosidases"/>
    <property type="match status" value="1"/>
</dbReference>
<dbReference type="GO" id="GO:0016787">
    <property type="term" value="F:hydrolase activity"/>
    <property type="evidence" value="ECO:0007669"/>
    <property type="project" value="UniProtKB-KW"/>
</dbReference>
<comment type="caution">
    <text evidence="3">The sequence shown here is derived from an EMBL/GenBank/DDBJ whole genome shotgun (WGS) entry which is preliminary data.</text>
</comment>
<feature type="chain" id="PRO_5042148859" evidence="1">
    <location>
        <begin position="28"/>
        <end position="329"/>
    </location>
</feature>
<accession>A0AAE3GH02</accession>
<evidence type="ECO:0000256" key="1">
    <source>
        <dbReference type="SAM" id="SignalP"/>
    </source>
</evidence>
<evidence type="ECO:0000313" key="4">
    <source>
        <dbReference type="Proteomes" id="UP001206128"/>
    </source>
</evidence>
<feature type="domain" description="GH18" evidence="2">
    <location>
        <begin position="38"/>
        <end position="329"/>
    </location>
</feature>
<evidence type="ECO:0000313" key="3">
    <source>
        <dbReference type="EMBL" id="MCP2167175.1"/>
    </source>
</evidence>
<dbReference type="InterPro" id="IPR017853">
    <property type="entry name" value="GH"/>
</dbReference>
<dbReference type="AlphaFoldDB" id="A0AAE3GH02"/>
<dbReference type="PANTHER" id="PTHR42976:SF1">
    <property type="entry name" value="GH18 DOMAIN-CONTAINING PROTEIN-RELATED"/>
    <property type="match status" value="1"/>
</dbReference>
<feature type="signal peptide" evidence="1">
    <location>
        <begin position="1"/>
        <end position="27"/>
    </location>
</feature>
<keyword evidence="4" id="KW-1185">Reference proteome</keyword>
<organism evidence="3 4">
    <name type="scientific">Goodfellowiella coeruleoviolacea</name>
    <dbReference type="NCBI Taxonomy" id="334858"/>
    <lineage>
        <taxon>Bacteria</taxon>
        <taxon>Bacillati</taxon>
        <taxon>Actinomycetota</taxon>
        <taxon>Actinomycetes</taxon>
        <taxon>Pseudonocardiales</taxon>
        <taxon>Pseudonocardiaceae</taxon>
        <taxon>Goodfellowiella</taxon>
    </lineage>
</organism>